<proteinExistence type="predicted"/>
<feature type="signal peptide" evidence="2">
    <location>
        <begin position="1"/>
        <end position="19"/>
    </location>
</feature>
<protein>
    <submittedName>
        <fullName evidence="3">Uncharacterized protein</fullName>
    </submittedName>
</protein>
<evidence type="ECO:0000256" key="1">
    <source>
        <dbReference type="SAM" id="MobiDB-lite"/>
    </source>
</evidence>
<accession>A0A8W8NZ42</accession>
<evidence type="ECO:0000313" key="3">
    <source>
        <dbReference type="EnsemblMetazoa" id="G7660.1:cds"/>
    </source>
</evidence>
<dbReference type="EnsemblMetazoa" id="G7660.1">
    <property type="protein sequence ID" value="G7660.1:cds"/>
    <property type="gene ID" value="G7660"/>
</dbReference>
<dbReference type="AlphaFoldDB" id="A0A8W8NZ42"/>
<evidence type="ECO:0000313" key="4">
    <source>
        <dbReference type="Proteomes" id="UP000005408"/>
    </source>
</evidence>
<reference evidence="3" key="1">
    <citation type="submission" date="2022-08" db="UniProtKB">
        <authorList>
            <consortium name="EnsemblMetazoa"/>
        </authorList>
    </citation>
    <scope>IDENTIFICATION</scope>
    <source>
        <strain evidence="3">05x7-T-G4-1.051#20</strain>
    </source>
</reference>
<feature type="region of interest" description="Disordered" evidence="1">
    <location>
        <begin position="54"/>
        <end position="91"/>
    </location>
</feature>
<organism evidence="3 4">
    <name type="scientific">Magallana gigas</name>
    <name type="common">Pacific oyster</name>
    <name type="synonym">Crassostrea gigas</name>
    <dbReference type="NCBI Taxonomy" id="29159"/>
    <lineage>
        <taxon>Eukaryota</taxon>
        <taxon>Metazoa</taxon>
        <taxon>Spiralia</taxon>
        <taxon>Lophotrochozoa</taxon>
        <taxon>Mollusca</taxon>
        <taxon>Bivalvia</taxon>
        <taxon>Autobranchia</taxon>
        <taxon>Pteriomorphia</taxon>
        <taxon>Ostreida</taxon>
        <taxon>Ostreoidea</taxon>
        <taxon>Ostreidae</taxon>
        <taxon>Magallana</taxon>
    </lineage>
</organism>
<dbReference type="Proteomes" id="UP000005408">
    <property type="component" value="Unassembled WGS sequence"/>
</dbReference>
<feature type="compositionally biased region" description="Basic and acidic residues" evidence="1">
    <location>
        <begin position="64"/>
        <end position="75"/>
    </location>
</feature>
<sequence>MGVAALALVVLLVLGCALRALLRHFGVQCRTPVRRRPMTKRDDLCQLKEGSRFCQKSSSGEGGLKMEDVEMHETGTPEETEENTRSKTQTS</sequence>
<evidence type="ECO:0000256" key="2">
    <source>
        <dbReference type="SAM" id="SignalP"/>
    </source>
</evidence>
<feature type="chain" id="PRO_5036455413" evidence="2">
    <location>
        <begin position="20"/>
        <end position="91"/>
    </location>
</feature>
<keyword evidence="4" id="KW-1185">Reference proteome</keyword>
<keyword evidence="2" id="KW-0732">Signal</keyword>
<name>A0A8W8NZ42_MAGGI</name>